<feature type="region of interest" description="Disordered" evidence="1">
    <location>
        <begin position="1"/>
        <end position="53"/>
    </location>
</feature>
<dbReference type="Proteomes" id="UP000322214">
    <property type="component" value="Chromosome"/>
</dbReference>
<keyword evidence="2" id="KW-0812">Transmembrane</keyword>
<evidence type="ECO:0000256" key="2">
    <source>
        <dbReference type="SAM" id="Phobius"/>
    </source>
</evidence>
<keyword evidence="5" id="KW-1185">Reference proteome</keyword>
<keyword evidence="2" id="KW-0472">Membrane</keyword>
<dbReference type="AlphaFoldDB" id="A0A5B9PBE6"/>
<dbReference type="Pfam" id="PF00226">
    <property type="entry name" value="DnaJ"/>
    <property type="match status" value="1"/>
</dbReference>
<dbReference type="KEGG" id="mff:MFFC18_22000"/>
<dbReference type="InterPro" id="IPR001623">
    <property type="entry name" value="DnaJ_domain"/>
</dbReference>
<keyword evidence="2" id="KW-1133">Transmembrane helix</keyword>
<dbReference type="EMBL" id="CP042912">
    <property type="protein sequence ID" value="QEG22320.1"/>
    <property type="molecule type" value="Genomic_DNA"/>
</dbReference>
<feature type="compositionally biased region" description="Low complexity" evidence="1">
    <location>
        <begin position="70"/>
        <end position="99"/>
    </location>
</feature>
<accession>A0A5B9PBE6</accession>
<proteinExistence type="predicted"/>
<dbReference type="SUPFAM" id="SSF46565">
    <property type="entry name" value="Chaperone J-domain"/>
    <property type="match status" value="1"/>
</dbReference>
<organism evidence="4 5">
    <name type="scientific">Mariniblastus fucicola</name>
    <dbReference type="NCBI Taxonomy" id="980251"/>
    <lineage>
        <taxon>Bacteria</taxon>
        <taxon>Pseudomonadati</taxon>
        <taxon>Planctomycetota</taxon>
        <taxon>Planctomycetia</taxon>
        <taxon>Pirellulales</taxon>
        <taxon>Pirellulaceae</taxon>
        <taxon>Mariniblastus</taxon>
    </lineage>
</organism>
<feature type="domain" description="J" evidence="3">
    <location>
        <begin position="14"/>
        <end position="67"/>
    </location>
</feature>
<evidence type="ECO:0000256" key="1">
    <source>
        <dbReference type="SAM" id="MobiDB-lite"/>
    </source>
</evidence>
<dbReference type="PROSITE" id="PS50076">
    <property type="entry name" value="DNAJ_2"/>
    <property type="match status" value="1"/>
</dbReference>
<feature type="transmembrane region" description="Helical" evidence="2">
    <location>
        <begin position="173"/>
        <end position="196"/>
    </location>
</feature>
<dbReference type="CDD" id="cd06257">
    <property type="entry name" value="DnaJ"/>
    <property type="match status" value="1"/>
</dbReference>
<reference evidence="4 5" key="1">
    <citation type="submission" date="2019-08" db="EMBL/GenBank/DDBJ databases">
        <title>Deep-cultivation of Planctomycetes and their phenomic and genomic characterization uncovers novel biology.</title>
        <authorList>
            <person name="Wiegand S."/>
            <person name="Jogler M."/>
            <person name="Boedeker C."/>
            <person name="Pinto D."/>
            <person name="Vollmers J."/>
            <person name="Rivas-Marin E."/>
            <person name="Kohn T."/>
            <person name="Peeters S.H."/>
            <person name="Heuer A."/>
            <person name="Rast P."/>
            <person name="Oberbeckmann S."/>
            <person name="Bunk B."/>
            <person name="Jeske O."/>
            <person name="Meyerdierks A."/>
            <person name="Storesund J.E."/>
            <person name="Kallscheuer N."/>
            <person name="Luecker S."/>
            <person name="Lage O.M."/>
            <person name="Pohl T."/>
            <person name="Merkel B.J."/>
            <person name="Hornburger P."/>
            <person name="Mueller R.-W."/>
            <person name="Bruemmer F."/>
            <person name="Labrenz M."/>
            <person name="Spormann A.M."/>
            <person name="Op den Camp H."/>
            <person name="Overmann J."/>
            <person name="Amann R."/>
            <person name="Jetten M.S.M."/>
            <person name="Mascher T."/>
            <person name="Medema M.H."/>
            <person name="Devos D.P."/>
            <person name="Kaster A.-K."/>
            <person name="Ovreas L."/>
            <person name="Rohde M."/>
            <person name="Galperin M.Y."/>
            <person name="Jogler C."/>
        </authorList>
    </citation>
    <scope>NUCLEOTIDE SEQUENCE [LARGE SCALE GENOMIC DNA]</scope>
    <source>
        <strain evidence="4 5">FC18</strain>
    </source>
</reference>
<dbReference type="SMART" id="SM00271">
    <property type="entry name" value="DnaJ"/>
    <property type="match status" value="1"/>
</dbReference>
<name>A0A5B9PBE6_9BACT</name>
<gene>
    <name evidence="4" type="ORF">MFFC18_22000</name>
</gene>
<dbReference type="Gene3D" id="1.10.287.110">
    <property type="entry name" value="DnaJ domain"/>
    <property type="match status" value="1"/>
</dbReference>
<dbReference type="RefSeq" id="WP_202907467.1">
    <property type="nucleotide sequence ID" value="NZ_CP042912.1"/>
</dbReference>
<feature type="region of interest" description="Disordered" evidence="1">
    <location>
        <begin position="66"/>
        <end position="119"/>
    </location>
</feature>
<dbReference type="InterPro" id="IPR043717">
    <property type="entry name" value="DUF5658"/>
</dbReference>
<dbReference type="InterPro" id="IPR036869">
    <property type="entry name" value="J_dom_sf"/>
</dbReference>
<dbReference type="InterPro" id="IPR050817">
    <property type="entry name" value="DjlA_DnaK_co-chaperone"/>
</dbReference>
<feature type="compositionally biased region" description="Basic and acidic residues" evidence="1">
    <location>
        <begin position="41"/>
        <end position="52"/>
    </location>
</feature>
<protein>
    <submittedName>
        <fullName evidence="4">Chaperone protein DnaJ</fullName>
    </submittedName>
</protein>
<dbReference type="Pfam" id="PF18902">
    <property type="entry name" value="DUF5658"/>
    <property type="match status" value="1"/>
</dbReference>
<dbReference type="PANTHER" id="PTHR24074">
    <property type="entry name" value="CO-CHAPERONE PROTEIN DJLA"/>
    <property type="match status" value="1"/>
</dbReference>
<evidence type="ECO:0000313" key="5">
    <source>
        <dbReference type="Proteomes" id="UP000322214"/>
    </source>
</evidence>
<sequence length="226" mass="25191">MMHSNVESPAMYDDPSSILEIPETASIEEIHAAFRKKARQHHPDMGGDRQKFQELNSAYETLLKRKAAKASRSMASPDLAKSQQTKTTPTSSQPSSTSTFQMPPKPKSQRKKKTSAQNSDVRHLLTGKLPLQDQTTYFVLVNTLDIYLTYLHLASGNVESNPIANFFFKNWNIWGMVVFKMAIVAAVCVIAQIVALKSLKKASRLLGFGIVFVGCVVVYSVWLLAR</sequence>
<evidence type="ECO:0000259" key="3">
    <source>
        <dbReference type="PROSITE" id="PS50076"/>
    </source>
</evidence>
<evidence type="ECO:0000313" key="4">
    <source>
        <dbReference type="EMBL" id="QEG22320.1"/>
    </source>
</evidence>
<feature type="transmembrane region" description="Helical" evidence="2">
    <location>
        <begin position="205"/>
        <end position="225"/>
    </location>
</feature>